<proteinExistence type="predicted"/>
<evidence type="ECO:0000256" key="1">
    <source>
        <dbReference type="SAM" id="Phobius"/>
    </source>
</evidence>
<keyword evidence="1" id="KW-0812">Transmembrane</keyword>
<dbReference type="Proteomes" id="UP000035287">
    <property type="component" value="Chromosome"/>
</dbReference>
<protein>
    <submittedName>
        <fullName evidence="2">Uncharacterized protein</fullName>
    </submittedName>
</protein>
<keyword evidence="1" id="KW-0472">Membrane</keyword>
<dbReference type="EMBL" id="CP011770">
    <property type="protein sequence ID" value="AKM10603.1"/>
    <property type="molecule type" value="Genomic_DNA"/>
</dbReference>
<accession>A0A0G3XJR8</accession>
<keyword evidence="1" id="KW-1133">Transmembrane helix</keyword>
<dbReference type="AlphaFoldDB" id="A0A0G3XJR8"/>
<name>A0A0G3XJR8_9SPHN</name>
<dbReference type="KEGG" id="cna:AB433_12550"/>
<evidence type="ECO:0000313" key="3">
    <source>
        <dbReference type="Proteomes" id="UP000035287"/>
    </source>
</evidence>
<sequence>MSSVLPVVTLFFFVVIAMGACALVGSLLFDLLPVLRDGDDRVRQPLVFPEVATRPAVRTPATVHRLPLVDRATIRVAPLPVAA</sequence>
<gene>
    <name evidence="2" type="ORF">AB433_12550</name>
</gene>
<reference evidence="2 3" key="1">
    <citation type="submission" date="2015-06" db="EMBL/GenBank/DDBJ databases">
        <authorList>
            <person name="Zeng Y."/>
            <person name="Huang Y."/>
        </authorList>
    </citation>
    <scope>NUCLEOTIDE SEQUENCE [LARGE SCALE GENOMIC DNA]</scope>
    <source>
        <strain evidence="2 3">PQ-2</strain>
    </source>
</reference>
<organism evidence="2 3">
    <name type="scientific">Croceicoccus naphthovorans</name>
    <dbReference type="NCBI Taxonomy" id="1348774"/>
    <lineage>
        <taxon>Bacteria</taxon>
        <taxon>Pseudomonadati</taxon>
        <taxon>Pseudomonadota</taxon>
        <taxon>Alphaproteobacteria</taxon>
        <taxon>Sphingomonadales</taxon>
        <taxon>Erythrobacteraceae</taxon>
        <taxon>Croceicoccus</taxon>
    </lineage>
</organism>
<keyword evidence="3" id="KW-1185">Reference proteome</keyword>
<evidence type="ECO:0000313" key="2">
    <source>
        <dbReference type="EMBL" id="AKM10603.1"/>
    </source>
</evidence>
<feature type="transmembrane region" description="Helical" evidence="1">
    <location>
        <begin position="6"/>
        <end position="29"/>
    </location>
</feature>